<dbReference type="PANTHER" id="PTHR30349:SF64">
    <property type="entry name" value="PROPHAGE INTEGRASE INTD-RELATED"/>
    <property type="match status" value="1"/>
</dbReference>
<proteinExistence type="predicted"/>
<dbReference type="PROSITE" id="PS51898">
    <property type="entry name" value="TYR_RECOMBINASE"/>
    <property type="match status" value="1"/>
</dbReference>
<dbReference type="Pfam" id="PF00589">
    <property type="entry name" value="Phage_integrase"/>
    <property type="match status" value="1"/>
</dbReference>
<sequence length="350" mass="41000">MKFPLDFMTSFDKTLLFWLKMFIRMKLTTLSNRQVKDISRFQEILKELKKDVTLIKFTKLCKEVRQCGLIGINTYTSPLLKLYNYSVKYGFASMREIDEDFIQDFLAVHTSSLSDASKKNYRMAILGFFKYIDKQNQDNDEKSYIYDFELKHWRGLGANVRNKLPSYMNDDEVKRFLKAIETTKFKPYALAKNRLLIKIILYTGMRVSEALGIKIKDIQSDDDLYIIKITGKGNKQRIAMLKSAYIQKDLTDWLELRDNTTTLLFHSRTTKKLSQPYVSYIMDKILLTAGVKKDKNGAHMLRHTFGTRLYQMNKDLILVQEALGHSDINTSRIYTHFDKDRLKATTNAIK</sequence>
<dbReference type="GO" id="GO:0006310">
    <property type="term" value="P:DNA recombination"/>
    <property type="evidence" value="ECO:0007669"/>
    <property type="project" value="UniProtKB-KW"/>
</dbReference>
<gene>
    <name evidence="3" type="ORF">HELGO_WM30276</name>
</gene>
<dbReference type="InterPro" id="IPR002104">
    <property type="entry name" value="Integrase_catalytic"/>
</dbReference>
<feature type="domain" description="Tyr recombinase" evidence="2">
    <location>
        <begin position="163"/>
        <end position="347"/>
    </location>
</feature>
<accession>A0A6S6S297</accession>
<dbReference type="InterPro" id="IPR041308">
    <property type="entry name" value="Xer_N"/>
</dbReference>
<dbReference type="SUPFAM" id="SSF56349">
    <property type="entry name" value="DNA breaking-rejoining enzymes"/>
    <property type="match status" value="1"/>
</dbReference>
<dbReference type="Pfam" id="PF18644">
    <property type="entry name" value="Phage_int_SAM_6"/>
    <property type="match status" value="1"/>
</dbReference>
<protein>
    <submittedName>
        <fullName evidence="3">Integrase-recombinase protein XERCD family</fullName>
    </submittedName>
</protein>
<dbReference type="GO" id="GO:0003677">
    <property type="term" value="F:DNA binding"/>
    <property type="evidence" value="ECO:0007669"/>
    <property type="project" value="InterPro"/>
</dbReference>
<dbReference type="AlphaFoldDB" id="A0A6S6S297"/>
<reference evidence="3" key="1">
    <citation type="submission" date="2020-01" db="EMBL/GenBank/DDBJ databases">
        <authorList>
            <person name="Meier V. D."/>
            <person name="Meier V D."/>
        </authorList>
    </citation>
    <scope>NUCLEOTIDE SEQUENCE</scope>
    <source>
        <strain evidence="3">HLG_WM_MAG_12</strain>
    </source>
</reference>
<keyword evidence="1" id="KW-0233">DNA recombination</keyword>
<dbReference type="GO" id="GO:0015074">
    <property type="term" value="P:DNA integration"/>
    <property type="evidence" value="ECO:0007669"/>
    <property type="project" value="InterPro"/>
</dbReference>
<dbReference type="Gene3D" id="1.10.443.10">
    <property type="entry name" value="Intergrase catalytic core"/>
    <property type="match status" value="1"/>
</dbReference>
<name>A0A6S6S297_9BACT</name>
<evidence type="ECO:0000259" key="2">
    <source>
        <dbReference type="PROSITE" id="PS51898"/>
    </source>
</evidence>
<organism evidence="3">
    <name type="scientific">uncultured Campylobacterales bacterium</name>
    <dbReference type="NCBI Taxonomy" id="352960"/>
    <lineage>
        <taxon>Bacteria</taxon>
        <taxon>Pseudomonadati</taxon>
        <taxon>Campylobacterota</taxon>
        <taxon>Epsilonproteobacteria</taxon>
        <taxon>Campylobacterales</taxon>
        <taxon>environmental samples</taxon>
    </lineage>
</organism>
<evidence type="ECO:0000256" key="1">
    <source>
        <dbReference type="ARBA" id="ARBA00023172"/>
    </source>
</evidence>
<evidence type="ECO:0000313" key="3">
    <source>
        <dbReference type="EMBL" id="CAA6801773.1"/>
    </source>
</evidence>
<dbReference type="PANTHER" id="PTHR30349">
    <property type="entry name" value="PHAGE INTEGRASE-RELATED"/>
    <property type="match status" value="1"/>
</dbReference>
<dbReference type="InterPro" id="IPR050090">
    <property type="entry name" value="Tyrosine_recombinase_XerCD"/>
</dbReference>
<dbReference type="EMBL" id="CACVAW010000006">
    <property type="protein sequence ID" value="CAA6801773.1"/>
    <property type="molecule type" value="Genomic_DNA"/>
</dbReference>
<dbReference type="InterPro" id="IPR013762">
    <property type="entry name" value="Integrase-like_cat_sf"/>
</dbReference>
<dbReference type="InterPro" id="IPR011010">
    <property type="entry name" value="DNA_brk_join_enz"/>
</dbReference>